<feature type="transmembrane region" description="Helical" evidence="6">
    <location>
        <begin position="377"/>
        <end position="395"/>
    </location>
</feature>
<feature type="transmembrane region" description="Helical" evidence="6">
    <location>
        <begin position="583"/>
        <end position="603"/>
    </location>
</feature>
<protein>
    <submittedName>
        <fullName evidence="7">YjgP/YjgQ family permease</fullName>
    </submittedName>
</protein>
<gene>
    <name evidence="7" type="ORF">F7D73_10735</name>
</gene>
<comment type="subcellular location">
    <subcellularLocation>
        <location evidence="1">Cell membrane</location>
        <topology evidence="1">Multi-pass membrane protein</topology>
    </subcellularLocation>
</comment>
<feature type="transmembrane region" description="Helical" evidence="6">
    <location>
        <begin position="56"/>
        <end position="81"/>
    </location>
</feature>
<feature type="transmembrane region" description="Helical" evidence="6">
    <location>
        <begin position="431"/>
        <end position="454"/>
    </location>
</feature>
<accession>A0A6G1U1I8</accession>
<dbReference type="Pfam" id="PF03739">
    <property type="entry name" value="LptF_LptG"/>
    <property type="match status" value="1"/>
</dbReference>
<dbReference type="OrthoDB" id="1096108at2"/>
<evidence type="ECO:0000256" key="5">
    <source>
        <dbReference type="ARBA" id="ARBA00023136"/>
    </source>
</evidence>
<evidence type="ECO:0000256" key="1">
    <source>
        <dbReference type="ARBA" id="ARBA00004651"/>
    </source>
</evidence>
<evidence type="ECO:0000256" key="3">
    <source>
        <dbReference type="ARBA" id="ARBA00022692"/>
    </source>
</evidence>
<dbReference type="GO" id="GO:0015920">
    <property type="term" value="P:lipopolysaccharide transport"/>
    <property type="evidence" value="ECO:0007669"/>
    <property type="project" value="TreeGrafter"/>
</dbReference>
<dbReference type="AlphaFoldDB" id="A0A6G1U1I8"/>
<keyword evidence="4 6" id="KW-1133">Transmembrane helix</keyword>
<evidence type="ECO:0000256" key="6">
    <source>
        <dbReference type="SAM" id="Phobius"/>
    </source>
</evidence>
<dbReference type="EMBL" id="VZCB01000079">
    <property type="protein sequence ID" value="MQN81413.1"/>
    <property type="molecule type" value="Genomic_DNA"/>
</dbReference>
<sequence>MLRIKKLDIFIAKQFGLLFLGTFFICQFVLMMQFLWRYIDDLIGKGLTIDVMAQFFWYMGLMLVPQALPLAILLASLMTFGNLGESSELTAIKAAGISLMQAFRSLIVITFIIMFGSFYFQNNVGPDSNQKLAQLLISMKQKSPELEIPEGIFYDGIPNCNLYVQKKDLKTGKLYGIMIYRMTDSYEDAAIILADSGMLQSTAEKKHLVLSLYSGEWFENMQSSELGNSAAVPYRRETFVSKKIILDFDGGFNLTDASSLSNNAKAKSLSKIKHDVDSINHTYDSISRSYLKEYNVRYYNLARLNNKADSLKAIKEGDKVNFDTIYNKLPSDRKLIVTNDALSTVQQELSDLDFKSMMTNDADYIIRQHDIEAIRKFTLALSCLIFFFIGAPLGAIIRKGGLGIPVIISVLVFIAFFILDNTGFRMARGGMWAVWFGMGLAPAVLSPLAIFVTYKATNDSAVFKIEAYRDFFMHLFGLRMKRHIFGKEVIIEDPDYRKDAEALAQISNDITIYNKVHRLRRLPNFINVFFKYQPDHEIERISNELEKIIEDLSNTKDKYLLHSINQYPILSTKAHTRPFEKKWLNITAAILFPIGTGLYLRMWRCRMRLYRDLKLILQTNDNIIRRIKEM</sequence>
<dbReference type="PANTHER" id="PTHR33529:SF6">
    <property type="entry name" value="YJGP_YJGQ FAMILY PERMEASE"/>
    <property type="match status" value="1"/>
</dbReference>
<dbReference type="InterPro" id="IPR005495">
    <property type="entry name" value="LptG/LptF_permease"/>
</dbReference>
<evidence type="ECO:0000256" key="4">
    <source>
        <dbReference type="ARBA" id="ARBA00022989"/>
    </source>
</evidence>
<dbReference type="Proteomes" id="UP000480425">
    <property type="component" value="Unassembled WGS sequence"/>
</dbReference>
<dbReference type="PANTHER" id="PTHR33529">
    <property type="entry name" value="SLR0882 PROTEIN-RELATED"/>
    <property type="match status" value="1"/>
</dbReference>
<evidence type="ECO:0000313" key="8">
    <source>
        <dbReference type="Proteomes" id="UP000480425"/>
    </source>
</evidence>
<organism evidence="7 8">
    <name type="scientific">Segatella copri</name>
    <dbReference type="NCBI Taxonomy" id="165179"/>
    <lineage>
        <taxon>Bacteria</taxon>
        <taxon>Pseudomonadati</taxon>
        <taxon>Bacteroidota</taxon>
        <taxon>Bacteroidia</taxon>
        <taxon>Bacteroidales</taxon>
        <taxon>Prevotellaceae</taxon>
        <taxon>Segatella</taxon>
    </lineage>
</organism>
<proteinExistence type="predicted"/>
<keyword evidence="2" id="KW-1003">Cell membrane</keyword>
<feature type="transmembrane region" description="Helical" evidence="6">
    <location>
        <begin position="15"/>
        <end position="36"/>
    </location>
</feature>
<comment type="caution">
    <text evidence="7">The sequence shown here is derived from an EMBL/GenBank/DDBJ whole genome shotgun (WGS) entry which is preliminary data.</text>
</comment>
<name>A0A6G1U1I8_9BACT</name>
<evidence type="ECO:0000256" key="2">
    <source>
        <dbReference type="ARBA" id="ARBA00022475"/>
    </source>
</evidence>
<keyword evidence="3 6" id="KW-0812">Transmembrane</keyword>
<dbReference type="RefSeq" id="WP_153124576.1">
    <property type="nucleotide sequence ID" value="NZ_VZCB01000079.1"/>
</dbReference>
<keyword evidence="5 6" id="KW-0472">Membrane</keyword>
<evidence type="ECO:0000313" key="7">
    <source>
        <dbReference type="EMBL" id="MQN81413.1"/>
    </source>
</evidence>
<reference evidence="7 8" key="1">
    <citation type="submission" date="2019-09" db="EMBL/GenBank/DDBJ databases">
        <title>Distinct polysaccharide growth profiles of human intestinal Prevotella copri isolates.</title>
        <authorList>
            <person name="Fehlner-Peach H."/>
            <person name="Magnabosco C."/>
            <person name="Raghavan V."/>
            <person name="Scher J.U."/>
            <person name="Tett A."/>
            <person name="Cox L.M."/>
            <person name="Gottsegen C."/>
            <person name="Watters A."/>
            <person name="Wiltshire- Gordon J.D."/>
            <person name="Segata N."/>
            <person name="Bonneau R."/>
            <person name="Littman D.R."/>
        </authorList>
    </citation>
    <scope>NUCLEOTIDE SEQUENCE [LARGE SCALE GENOMIC DNA]</scope>
    <source>
        <strain evidence="8">iA622</strain>
    </source>
</reference>
<feature type="transmembrane region" description="Helical" evidence="6">
    <location>
        <begin position="102"/>
        <end position="120"/>
    </location>
</feature>
<feature type="transmembrane region" description="Helical" evidence="6">
    <location>
        <begin position="402"/>
        <end position="419"/>
    </location>
</feature>
<dbReference type="GO" id="GO:0043190">
    <property type="term" value="C:ATP-binding cassette (ABC) transporter complex"/>
    <property type="evidence" value="ECO:0007669"/>
    <property type="project" value="TreeGrafter"/>
</dbReference>